<dbReference type="Proteomes" id="UP000198741">
    <property type="component" value="Chromosome I"/>
</dbReference>
<dbReference type="InterPro" id="IPR029068">
    <property type="entry name" value="Glyas_Bleomycin-R_OHBP_Dase"/>
</dbReference>
<dbReference type="SUPFAM" id="SSF54593">
    <property type="entry name" value="Glyoxalase/Bleomycin resistance protein/Dihydroxybiphenyl dioxygenase"/>
    <property type="match status" value="1"/>
</dbReference>
<dbReference type="InterPro" id="IPR025870">
    <property type="entry name" value="Glyoxalase-like_dom"/>
</dbReference>
<evidence type="ECO:0000313" key="2">
    <source>
        <dbReference type="EMBL" id="SDP01070.1"/>
    </source>
</evidence>
<dbReference type="PANTHER" id="PTHR40265:SF1">
    <property type="entry name" value="GLYOXALASE-LIKE DOMAIN-CONTAINING PROTEIN"/>
    <property type="match status" value="1"/>
</dbReference>
<feature type="domain" description="Glyoxalase-like" evidence="1">
    <location>
        <begin position="19"/>
        <end position="196"/>
    </location>
</feature>
<name>A0A1H0P8J6_9ACTN</name>
<dbReference type="Pfam" id="PF13468">
    <property type="entry name" value="Glyoxalase_3"/>
    <property type="match status" value="1"/>
</dbReference>
<reference evidence="2 3" key="1">
    <citation type="submission" date="2016-10" db="EMBL/GenBank/DDBJ databases">
        <authorList>
            <person name="de Groot N.N."/>
        </authorList>
    </citation>
    <scope>NUCLEOTIDE SEQUENCE [LARGE SCALE GENOMIC DNA]</scope>
    <source>
        <strain evidence="3">P4-7,KCTC 19426,CECT 7604</strain>
    </source>
</reference>
<dbReference type="AlphaFoldDB" id="A0A1H0P8J6"/>
<dbReference type="Gene3D" id="3.10.180.10">
    <property type="entry name" value="2,3-Dihydroxybiphenyl 1,2-Dioxygenase, domain 1"/>
    <property type="match status" value="1"/>
</dbReference>
<dbReference type="EMBL" id="LT629710">
    <property type="protein sequence ID" value="SDP01070.1"/>
    <property type="molecule type" value="Genomic_DNA"/>
</dbReference>
<proteinExistence type="predicted"/>
<evidence type="ECO:0000313" key="3">
    <source>
        <dbReference type="Proteomes" id="UP000198741"/>
    </source>
</evidence>
<organism evidence="2 3">
    <name type="scientific">Nakamurella panacisegetis</name>
    <dbReference type="NCBI Taxonomy" id="1090615"/>
    <lineage>
        <taxon>Bacteria</taxon>
        <taxon>Bacillati</taxon>
        <taxon>Actinomycetota</taxon>
        <taxon>Actinomycetes</taxon>
        <taxon>Nakamurellales</taxon>
        <taxon>Nakamurellaceae</taxon>
        <taxon>Nakamurella</taxon>
    </lineage>
</organism>
<gene>
    <name evidence="2" type="ORF">SAMN04515671_2659</name>
</gene>
<dbReference type="RefSeq" id="WP_090476536.1">
    <property type="nucleotide sequence ID" value="NZ_LT629710.1"/>
</dbReference>
<accession>A0A1H0P8J6</accession>
<dbReference type="STRING" id="1090615.SAMN04515671_2659"/>
<keyword evidence="3" id="KW-1185">Reference proteome</keyword>
<evidence type="ECO:0000259" key="1">
    <source>
        <dbReference type="Pfam" id="PF13468"/>
    </source>
</evidence>
<dbReference type="PANTHER" id="PTHR40265">
    <property type="entry name" value="BLL2707 PROTEIN"/>
    <property type="match status" value="1"/>
</dbReference>
<dbReference type="OrthoDB" id="3227561at2"/>
<sequence>MTITALTSTPNPSAVEPRLDHLVYATPELDATVAEFVGATGVRPAEGGRHVGRGTRNYLVGLGPGRYLEIIGPDIEHPATAGAGLPFGIEALTASRLLTWAVRADDVDSAAAVSAAAGADLGPALPMSRRTPDGRLLQWRLASAMPLPFGGVTPFLIDWGRSAHPSSDPALPTLSLQGFEATHPDPDGVRGTLEALQLRLPVDLGMVGLQAVLATPQGSVRLS</sequence>
<protein>
    <submittedName>
        <fullName evidence="2">Glyoxalase-like domain-containing protein</fullName>
    </submittedName>
</protein>